<keyword evidence="4" id="KW-1133">Transmembrane helix</keyword>
<dbReference type="AlphaFoldDB" id="A0A444URN2"/>
<dbReference type="Pfam" id="PF00211">
    <property type="entry name" value="Guanylate_cyc"/>
    <property type="match status" value="1"/>
</dbReference>
<evidence type="ECO:0000256" key="2">
    <source>
        <dbReference type="ARBA" id="ARBA00022692"/>
    </source>
</evidence>
<keyword evidence="6" id="KW-0456">Lyase</keyword>
<dbReference type="Proteomes" id="UP000289886">
    <property type="component" value="Unassembled WGS sequence"/>
</dbReference>
<dbReference type="GO" id="GO:0004383">
    <property type="term" value="F:guanylate cyclase activity"/>
    <property type="evidence" value="ECO:0007669"/>
    <property type="project" value="TreeGrafter"/>
</dbReference>
<evidence type="ECO:0000313" key="9">
    <source>
        <dbReference type="Proteomes" id="UP000289886"/>
    </source>
</evidence>
<dbReference type="EMBL" id="SCEB01012519">
    <property type="protein sequence ID" value="RXM90817.1"/>
    <property type="molecule type" value="Genomic_DNA"/>
</dbReference>
<evidence type="ECO:0000256" key="4">
    <source>
        <dbReference type="ARBA" id="ARBA00022989"/>
    </source>
</evidence>
<gene>
    <name evidence="8" type="ORF">EOD39_21818</name>
</gene>
<comment type="subcellular location">
    <subcellularLocation>
        <location evidence="1">Membrane</location>
    </subcellularLocation>
</comment>
<reference evidence="8 9" key="1">
    <citation type="submission" date="2019-01" db="EMBL/GenBank/DDBJ databases">
        <title>Draft Genome and Complete Hox-Cluster Characterization of the Sterlet Sturgeon (Acipenser ruthenus).</title>
        <authorList>
            <person name="Wei Q."/>
        </authorList>
    </citation>
    <scope>NUCLEOTIDE SEQUENCE [LARGE SCALE GENOMIC DNA]</scope>
    <source>
        <strain evidence="8">WHYD16114868_AA</strain>
        <tissue evidence="8">Blood</tissue>
    </source>
</reference>
<proteinExistence type="predicted"/>
<dbReference type="InterPro" id="IPR050401">
    <property type="entry name" value="Cyclic_nucleotide_synthase"/>
</dbReference>
<feature type="domain" description="Guanylate cyclase" evidence="7">
    <location>
        <begin position="89"/>
        <end position="129"/>
    </location>
</feature>
<dbReference type="Gene3D" id="3.30.70.1230">
    <property type="entry name" value="Nucleotide cyclase"/>
    <property type="match status" value="1"/>
</dbReference>
<protein>
    <submittedName>
        <fullName evidence="8">Integrator complex subunit 3</fullName>
    </submittedName>
</protein>
<keyword evidence="9" id="KW-1185">Reference proteome</keyword>
<dbReference type="GO" id="GO:0004016">
    <property type="term" value="F:adenylate cyclase activity"/>
    <property type="evidence" value="ECO:0007669"/>
    <property type="project" value="TreeGrafter"/>
</dbReference>
<accession>A0A444URN2</accession>
<dbReference type="GO" id="GO:0001653">
    <property type="term" value="F:peptide receptor activity"/>
    <property type="evidence" value="ECO:0007669"/>
    <property type="project" value="TreeGrafter"/>
</dbReference>
<dbReference type="InterPro" id="IPR029787">
    <property type="entry name" value="Nucleotide_cyclase"/>
</dbReference>
<evidence type="ECO:0000259" key="7">
    <source>
        <dbReference type="Pfam" id="PF00211"/>
    </source>
</evidence>
<evidence type="ECO:0000256" key="6">
    <source>
        <dbReference type="ARBA" id="ARBA00023239"/>
    </source>
</evidence>
<evidence type="ECO:0000256" key="5">
    <source>
        <dbReference type="ARBA" id="ARBA00023136"/>
    </source>
</evidence>
<comment type="caution">
    <text evidence="8">The sequence shown here is derived from an EMBL/GenBank/DDBJ whole genome shotgun (WGS) entry which is preliminary data.</text>
</comment>
<evidence type="ECO:0000256" key="3">
    <source>
        <dbReference type="ARBA" id="ARBA00022741"/>
    </source>
</evidence>
<dbReference type="PANTHER" id="PTHR11920:SF300">
    <property type="entry name" value="ATRIAL NATRIURETIC PEPTIDE RECEPTOR 1"/>
    <property type="match status" value="1"/>
</dbReference>
<dbReference type="PANTHER" id="PTHR11920">
    <property type="entry name" value="GUANYLYL CYCLASE"/>
    <property type="match status" value="1"/>
</dbReference>
<evidence type="ECO:0000256" key="1">
    <source>
        <dbReference type="ARBA" id="ARBA00004370"/>
    </source>
</evidence>
<dbReference type="SUPFAM" id="SSF55073">
    <property type="entry name" value="Nucleotide cyclase"/>
    <property type="match status" value="1"/>
</dbReference>
<dbReference type="GO" id="GO:0007168">
    <property type="term" value="P:receptor guanylyl cyclase signaling pathway"/>
    <property type="evidence" value="ECO:0007669"/>
    <property type="project" value="TreeGrafter"/>
</dbReference>
<sequence length="138" mass="15100">MDPQPPKGKNQGRLLVSSNLDAKDELEERLDRCAAVVTSLINGLSEREANDALTAHVSICAENRDGNNSYCIAVAPIPGFTPSLINPTLKIHMSAATHAVLEEFSTFELELRGDVEMKGKGKMRTYWLLGERSDSTRG</sequence>
<dbReference type="InterPro" id="IPR001054">
    <property type="entry name" value="A/G_cyclase"/>
</dbReference>
<name>A0A444URN2_ACIRT</name>
<keyword evidence="3" id="KW-0547">Nucleotide-binding</keyword>
<keyword evidence="2" id="KW-0812">Transmembrane</keyword>
<dbReference type="GO" id="GO:0035556">
    <property type="term" value="P:intracellular signal transduction"/>
    <property type="evidence" value="ECO:0007669"/>
    <property type="project" value="InterPro"/>
</dbReference>
<dbReference type="GO" id="GO:0005886">
    <property type="term" value="C:plasma membrane"/>
    <property type="evidence" value="ECO:0007669"/>
    <property type="project" value="TreeGrafter"/>
</dbReference>
<organism evidence="8 9">
    <name type="scientific">Acipenser ruthenus</name>
    <name type="common">Sterlet sturgeon</name>
    <dbReference type="NCBI Taxonomy" id="7906"/>
    <lineage>
        <taxon>Eukaryota</taxon>
        <taxon>Metazoa</taxon>
        <taxon>Chordata</taxon>
        <taxon>Craniata</taxon>
        <taxon>Vertebrata</taxon>
        <taxon>Euteleostomi</taxon>
        <taxon>Actinopterygii</taxon>
        <taxon>Chondrostei</taxon>
        <taxon>Acipenseriformes</taxon>
        <taxon>Acipenseridae</taxon>
        <taxon>Acipenser</taxon>
    </lineage>
</organism>
<evidence type="ECO:0000313" key="8">
    <source>
        <dbReference type="EMBL" id="RXM90817.1"/>
    </source>
</evidence>
<dbReference type="GO" id="GO:0000166">
    <property type="term" value="F:nucleotide binding"/>
    <property type="evidence" value="ECO:0007669"/>
    <property type="project" value="UniProtKB-KW"/>
</dbReference>
<keyword evidence="5" id="KW-0472">Membrane</keyword>